<dbReference type="Proteomes" id="UP000681290">
    <property type="component" value="Unassembled WGS sequence"/>
</dbReference>
<protein>
    <submittedName>
        <fullName evidence="1">Uncharacterized protein</fullName>
    </submittedName>
</protein>
<proteinExistence type="predicted"/>
<gene>
    <name evidence="1" type="ORF">J15TS10_12680</name>
</gene>
<evidence type="ECO:0000313" key="1">
    <source>
        <dbReference type="EMBL" id="GIP57454.1"/>
    </source>
</evidence>
<dbReference type="EMBL" id="BOSM01000002">
    <property type="protein sequence ID" value="GIP57454.1"/>
    <property type="molecule type" value="Genomic_DNA"/>
</dbReference>
<keyword evidence="2" id="KW-1185">Reference proteome</keyword>
<organism evidence="1 2">
    <name type="scientific">Paenibacillus woosongensis</name>
    <dbReference type="NCBI Taxonomy" id="307580"/>
    <lineage>
        <taxon>Bacteria</taxon>
        <taxon>Bacillati</taxon>
        <taxon>Bacillota</taxon>
        <taxon>Bacilli</taxon>
        <taxon>Bacillales</taxon>
        <taxon>Paenibacillaceae</taxon>
        <taxon>Paenibacillus</taxon>
    </lineage>
</organism>
<comment type="caution">
    <text evidence="1">The sequence shown here is derived from an EMBL/GenBank/DDBJ whole genome shotgun (WGS) entry which is preliminary data.</text>
</comment>
<accession>A0ABQ4MN87</accession>
<name>A0ABQ4MN87_9BACL</name>
<sequence length="56" mass="6282">MDLASMNREFSVLNGFIVVSFCGKERKVDLNGFHVVIRREIAIIGGILDFRGIKSI</sequence>
<reference evidence="1 2" key="1">
    <citation type="submission" date="2021-03" db="EMBL/GenBank/DDBJ databases">
        <title>Antimicrobial resistance genes in bacteria isolated from Japanese honey, and their potential for conferring macrolide and lincosamide resistance in the American foulbrood pathogen Paenibacillus larvae.</title>
        <authorList>
            <person name="Okamoto M."/>
            <person name="Kumagai M."/>
            <person name="Kanamori H."/>
            <person name="Takamatsu D."/>
        </authorList>
    </citation>
    <scope>NUCLEOTIDE SEQUENCE [LARGE SCALE GENOMIC DNA]</scope>
    <source>
        <strain evidence="1 2">J15TS10</strain>
    </source>
</reference>
<evidence type="ECO:0000313" key="2">
    <source>
        <dbReference type="Proteomes" id="UP000681290"/>
    </source>
</evidence>